<evidence type="ECO:0000313" key="2">
    <source>
        <dbReference type="EMBL" id="SSA36969.1"/>
    </source>
</evidence>
<reference evidence="2 3" key="1">
    <citation type="submission" date="2016-10" db="EMBL/GenBank/DDBJ databases">
        <authorList>
            <person name="Cai Z."/>
        </authorList>
    </citation>
    <scope>NUCLEOTIDE SEQUENCE [LARGE SCALE GENOMIC DNA]</scope>
    <source>
        <strain evidence="2 3">CGMCC 1.10826</strain>
    </source>
</reference>
<organism evidence="2 3">
    <name type="scientific">Georgenia satyanarayanai</name>
    <dbReference type="NCBI Taxonomy" id="860221"/>
    <lineage>
        <taxon>Bacteria</taxon>
        <taxon>Bacillati</taxon>
        <taxon>Actinomycetota</taxon>
        <taxon>Actinomycetes</taxon>
        <taxon>Micrococcales</taxon>
        <taxon>Bogoriellaceae</taxon>
        <taxon>Georgenia</taxon>
    </lineage>
</organism>
<feature type="compositionally biased region" description="Basic and acidic residues" evidence="1">
    <location>
        <begin position="41"/>
        <end position="58"/>
    </location>
</feature>
<name>A0A2Y9A389_9MICO</name>
<proteinExistence type="predicted"/>
<dbReference type="Pfam" id="PF14013">
    <property type="entry name" value="MT0933_antitox"/>
    <property type="match status" value="1"/>
</dbReference>
<accession>A0A2Y9A389</accession>
<sequence length="112" mass="10876">MGLGDMAKKAKDALSSEKGEQTSDKVLDGAADLANKATGGKHADKIQQGRDAADDRIGTTDTGPTSTTTHGTGGSDGVNAVGNAGGSGHGSGTTAAGAESPGPEESTGRHRA</sequence>
<feature type="region of interest" description="Disordered" evidence="1">
    <location>
        <begin position="1"/>
        <end position="112"/>
    </location>
</feature>
<feature type="compositionally biased region" description="Basic and acidic residues" evidence="1">
    <location>
        <begin position="1"/>
        <end position="27"/>
    </location>
</feature>
<dbReference type="InterPro" id="IPR028037">
    <property type="entry name" value="Antitoxin_Rv0909/MT0933"/>
</dbReference>
<dbReference type="OrthoDB" id="3267972at2"/>
<evidence type="ECO:0000256" key="1">
    <source>
        <dbReference type="SAM" id="MobiDB-lite"/>
    </source>
</evidence>
<evidence type="ECO:0000313" key="3">
    <source>
        <dbReference type="Proteomes" id="UP000250222"/>
    </source>
</evidence>
<keyword evidence="3" id="KW-1185">Reference proteome</keyword>
<dbReference type="Proteomes" id="UP000250222">
    <property type="component" value="Unassembled WGS sequence"/>
</dbReference>
<gene>
    <name evidence="2" type="ORF">SAMN05216184_101626</name>
</gene>
<feature type="compositionally biased region" description="Low complexity" evidence="1">
    <location>
        <begin position="92"/>
        <end position="103"/>
    </location>
</feature>
<dbReference type="EMBL" id="UETB01000001">
    <property type="protein sequence ID" value="SSA36969.1"/>
    <property type="molecule type" value="Genomic_DNA"/>
</dbReference>
<protein>
    <submittedName>
        <fullName evidence="2">MT0933-like antitoxin protein</fullName>
    </submittedName>
</protein>
<dbReference type="AlphaFoldDB" id="A0A2Y9A389"/>
<feature type="compositionally biased region" description="Low complexity" evidence="1">
    <location>
        <begin position="59"/>
        <end position="70"/>
    </location>
</feature>
<dbReference type="RefSeq" id="WP_110851090.1">
    <property type="nucleotide sequence ID" value="NZ_QKLZ01000001.1"/>
</dbReference>